<evidence type="ECO:0000313" key="8">
    <source>
        <dbReference type="RefSeq" id="XP_022336035.1"/>
    </source>
</evidence>
<feature type="signal peptide" evidence="5">
    <location>
        <begin position="1"/>
        <end position="19"/>
    </location>
</feature>
<name>A0A8B8E7B0_CRAVI</name>
<dbReference type="Gene3D" id="2.60.120.40">
    <property type="match status" value="1"/>
</dbReference>
<dbReference type="PRINTS" id="PR00007">
    <property type="entry name" value="COMPLEMNTC1Q"/>
</dbReference>
<evidence type="ECO:0000256" key="1">
    <source>
        <dbReference type="ARBA" id="ARBA00004613"/>
    </source>
</evidence>
<protein>
    <submittedName>
        <fullName evidence="8">Uncharacterized protein LOC111132509</fullName>
    </submittedName>
</protein>
<dbReference type="RefSeq" id="XP_022336035.1">
    <property type="nucleotide sequence ID" value="XM_022480327.1"/>
</dbReference>
<accession>A0A8B8E7B0</accession>
<dbReference type="SMART" id="SM00110">
    <property type="entry name" value="C1Q"/>
    <property type="match status" value="1"/>
</dbReference>
<dbReference type="Pfam" id="PF00386">
    <property type="entry name" value="C1q"/>
    <property type="match status" value="1"/>
</dbReference>
<keyword evidence="7" id="KW-1185">Reference proteome</keyword>
<dbReference type="GO" id="GO:0005576">
    <property type="term" value="C:extracellular region"/>
    <property type="evidence" value="ECO:0007669"/>
    <property type="project" value="UniProtKB-SubCell"/>
</dbReference>
<keyword evidence="4" id="KW-0175">Coiled coil</keyword>
<dbReference type="InterPro" id="IPR050822">
    <property type="entry name" value="Cerebellin_Synaptic_Org"/>
</dbReference>
<dbReference type="OrthoDB" id="6080680at2759"/>
<evidence type="ECO:0000256" key="2">
    <source>
        <dbReference type="ARBA" id="ARBA00022525"/>
    </source>
</evidence>
<evidence type="ECO:0000259" key="6">
    <source>
        <dbReference type="PROSITE" id="PS50871"/>
    </source>
</evidence>
<reference evidence="8" key="1">
    <citation type="submission" date="2025-08" db="UniProtKB">
        <authorList>
            <consortium name="RefSeq"/>
        </authorList>
    </citation>
    <scope>IDENTIFICATION</scope>
    <source>
        <tissue evidence="8">Whole sample</tissue>
    </source>
</reference>
<comment type="subcellular location">
    <subcellularLocation>
        <location evidence="1">Secreted</location>
    </subcellularLocation>
</comment>
<proteinExistence type="predicted"/>
<gene>
    <name evidence="8" type="primary">LOC111132509</name>
</gene>
<keyword evidence="2" id="KW-0964">Secreted</keyword>
<evidence type="ECO:0000256" key="3">
    <source>
        <dbReference type="ARBA" id="ARBA00022729"/>
    </source>
</evidence>
<evidence type="ECO:0000313" key="7">
    <source>
        <dbReference type="Proteomes" id="UP000694844"/>
    </source>
</evidence>
<feature type="coiled-coil region" evidence="4">
    <location>
        <begin position="33"/>
        <end position="107"/>
    </location>
</feature>
<keyword evidence="3 5" id="KW-0732">Signal</keyword>
<dbReference type="Proteomes" id="UP000694844">
    <property type="component" value="Chromosome 5"/>
</dbReference>
<organism evidence="7 8">
    <name type="scientific">Crassostrea virginica</name>
    <name type="common">Eastern oyster</name>
    <dbReference type="NCBI Taxonomy" id="6565"/>
    <lineage>
        <taxon>Eukaryota</taxon>
        <taxon>Metazoa</taxon>
        <taxon>Spiralia</taxon>
        <taxon>Lophotrochozoa</taxon>
        <taxon>Mollusca</taxon>
        <taxon>Bivalvia</taxon>
        <taxon>Autobranchia</taxon>
        <taxon>Pteriomorphia</taxon>
        <taxon>Ostreida</taxon>
        <taxon>Ostreoidea</taxon>
        <taxon>Ostreidae</taxon>
        <taxon>Crassostrea</taxon>
    </lineage>
</organism>
<dbReference type="AlphaFoldDB" id="A0A8B8E7B0"/>
<evidence type="ECO:0000256" key="4">
    <source>
        <dbReference type="SAM" id="Coils"/>
    </source>
</evidence>
<dbReference type="SUPFAM" id="SSF49842">
    <property type="entry name" value="TNF-like"/>
    <property type="match status" value="1"/>
</dbReference>
<dbReference type="GeneID" id="111132509"/>
<sequence>MTLFGLLSVWFLMFGFVQSKLSLEDGLLSKADVKNLFQRLDALEESLEVEKQRNNELENTVNILKSNLENTKQTFEDKYAALEKQFLKRLDEERKSCKRVAEKTQKKKTYQNDWQRKLTTDSSVLSKHQRNHKFQREQKRLLVQPSQVPPMTVAFYAQMSTSIPEPEATGNHVMVFDIVRTNDGNGYHPSTGVFIVPESGIYVFSWSFRNADNHYHSTQLMVNSNEGGEIQVRTANASSITGTGIAVLHVNKGDDVYVKIATVGHLGPIFSDNFGRSSFTGWKLN</sequence>
<dbReference type="PANTHER" id="PTHR22923">
    <property type="entry name" value="CEREBELLIN-RELATED"/>
    <property type="match status" value="1"/>
</dbReference>
<feature type="domain" description="C1q" evidence="6">
    <location>
        <begin position="148"/>
        <end position="285"/>
    </location>
</feature>
<dbReference type="PROSITE" id="PS50871">
    <property type="entry name" value="C1Q"/>
    <property type="match status" value="1"/>
</dbReference>
<feature type="chain" id="PRO_5034628369" evidence="5">
    <location>
        <begin position="20"/>
        <end position="285"/>
    </location>
</feature>
<dbReference type="InterPro" id="IPR008983">
    <property type="entry name" value="Tumour_necrosis_fac-like_dom"/>
</dbReference>
<dbReference type="PANTHER" id="PTHR22923:SF116">
    <property type="entry name" value="C1Q DOMAIN-CONTAINING PROTEIN"/>
    <property type="match status" value="1"/>
</dbReference>
<evidence type="ECO:0000256" key="5">
    <source>
        <dbReference type="SAM" id="SignalP"/>
    </source>
</evidence>
<dbReference type="KEGG" id="cvn:111132509"/>
<dbReference type="InterPro" id="IPR001073">
    <property type="entry name" value="C1q_dom"/>
</dbReference>